<dbReference type="PROSITE" id="PS51257">
    <property type="entry name" value="PROKAR_LIPOPROTEIN"/>
    <property type="match status" value="1"/>
</dbReference>
<dbReference type="PANTHER" id="PTHR43649">
    <property type="entry name" value="ARABINOSE-BINDING PROTEIN-RELATED"/>
    <property type="match status" value="1"/>
</dbReference>
<dbReference type="InterPro" id="IPR006059">
    <property type="entry name" value="SBP"/>
</dbReference>
<keyword evidence="1" id="KW-0732">Signal</keyword>
<name>A0A5C6W9X1_9BACI</name>
<dbReference type="Gene3D" id="3.40.190.10">
    <property type="entry name" value="Periplasmic binding protein-like II"/>
    <property type="match status" value="1"/>
</dbReference>
<evidence type="ECO:0000256" key="1">
    <source>
        <dbReference type="SAM" id="SignalP"/>
    </source>
</evidence>
<keyword evidence="3" id="KW-1185">Reference proteome</keyword>
<dbReference type="Proteomes" id="UP000321363">
    <property type="component" value="Unassembled WGS sequence"/>
</dbReference>
<dbReference type="RefSeq" id="WP_146945519.1">
    <property type="nucleotide sequence ID" value="NZ_VOQF01000001.1"/>
</dbReference>
<dbReference type="OrthoDB" id="55273at2"/>
<evidence type="ECO:0000313" key="2">
    <source>
        <dbReference type="EMBL" id="TXC92659.1"/>
    </source>
</evidence>
<dbReference type="SUPFAM" id="SSF53850">
    <property type="entry name" value="Periplasmic binding protein-like II"/>
    <property type="match status" value="1"/>
</dbReference>
<reference evidence="2 3" key="1">
    <citation type="journal article" date="2005" name="Int. J. Syst. Evol. Microbiol.">
        <title>Bacillus litoralis sp. nov., isolated from a tidal flat of the Yellow Sea in Korea.</title>
        <authorList>
            <person name="Yoon J.H."/>
            <person name="Oh T.K."/>
        </authorList>
    </citation>
    <scope>NUCLEOTIDE SEQUENCE [LARGE SCALE GENOMIC DNA]</scope>
    <source>
        <strain evidence="2 3">SW-211</strain>
    </source>
</reference>
<comment type="caution">
    <text evidence="2">The sequence shown here is derived from an EMBL/GenBank/DDBJ whole genome shotgun (WGS) entry which is preliminary data.</text>
</comment>
<gene>
    <name evidence="2" type="ORF">FS935_00140</name>
</gene>
<dbReference type="EMBL" id="VOQF01000001">
    <property type="protein sequence ID" value="TXC92659.1"/>
    <property type="molecule type" value="Genomic_DNA"/>
</dbReference>
<dbReference type="Pfam" id="PF13416">
    <property type="entry name" value="SBP_bac_8"/>
    <property type="match status" value="1"/>
</dbReference>
<feature type="signal peptide" evidence="1">
    <location>
        <begin position="1"/>
        <end position="25"/>
    </location>
</feature>
<accession>A0A5C6W9X1</accession>
<protein>
    <submittedName>
        <fullName evidence="2">Extracellular solute-binding protein</fullName>
    </submittedName>
</protein>
<organism evidence="2 3">
    <name type="scientific">Metabacillus litoralis</name>
    <dbReference type="NCBI Taxonomy" id="152268"/>
    <lineage>
        <taxon>Bacteria</taxon>
        <taxon>Bacillati</taxon>
        <taxon>Bacillota</taxon>
        <taxon>Bacilli</taxon>
        <taxon>Bacillales</taxon>
        <taxon>Bacillaceae</taxon>
        <taxon>Metabacillus</taxon>
    </lineage>
</organism>
<dbReference type="InterPro" id="IPR050490">
    <property type="entry name" value="Bact_solute-bd_prot1"/>
</dbReference>
<sequence length="438" mass="49493">MQKKMRRNWFAFTTFLLLISLIVGCNGSNETNSQSQSETDGDELKGTITMWGWDTNYIEVVSKEFNKVYPDIKIELTNVAAEDYLQKVQTTLASGGELPDILWGERNYRGKIFELDIWENLEAEPYKFDKSLVFDYLDELTTSPKGEVIALEQSLTPGGLAYRRDLAKEYFGTDDPKELEAMFQSIDDFIEKGKEVQVKSGGEVYMFSSLGELNEIFTAQSQKPLMDGEVVDVSGKMREVIDNVVKVRDAGIVDKLELWSPQWNASFADGKHIFFPAANWAPQYVIKPNDKDGEGRWGLMKPPGNAYSWGGTVFGISKDSKEKDLAWTFMNWLLLTKEGAEASKLVNFYIPLKSVYDDPEFVSSEDPFFNNQDVGKFWMEEIVPELEVPKISASDSVVKDATNLILNLLNSDPDVGTDEAISKLKDEVEAKLPDKEIK</sequence>
<evidence type="ECO:0000313" key="3">
    <source>
        <dbReference type="Proteomes" id="UP000321363"/>
    </source>
</evidence>
<dbReference type="AlphaFoldDB" id="A0A5C6W9X1"/>
<feature type="chain" id="PRO_5038383084" evidence="1">
    <location>
        <begin position="26"/>
        <end position="438"/>
    </location>
</feature>
<dbReference type="PANTHER" id="PTHR43649:SF32">
    <property type="entry name" value="SUGAR BINDING SECRETED PROTEIN"/>
    <property type="match status" value="1"/>
</dbReference>
<proteinExistence type="predicted"/>